<protein>
    <submittedName>
        <fullName evidence="1">Uncharacterized protein</fullName>
    </submittedName>
</protein>
<proteinExistence type="predicted"/>
<reference evidence="2" key="1">
    <citation type="journal article" date="2023" name="Front. Plant Sci.">
        <title>Chromosomal-level genome assembly of Melastoma candidum provides insights into trichome evolution.</title>
        <authorList>
            <person name="Zhong Y."/>
            <person name="Wu W."/>
            <person name="Sun C."/>
            <person name="Zou P."/>
            <person name="Liu Y."/>
            <person name="Dai S."/>
            <person name="Zhou R."/>
        </authorList>
    </citation>
    <scope>NUCLEOTIDE SEQUENCE [LARGE SCALE GENOMIC DNA]</scope>
</reference>
<name>A0ACB9MC25_9MYRT</name>
<evidence type="ECO:0000313" key="2">
    <source>
        <dbReference type="Proteomes" id="UP001057402"/>
    </source>
</evidence>
<keyword evidence="2" id="KW-1185">Reference proteome</keyword>
<comment type="caution">
    <text evidence="1">The sequence shown here is derived from an EMBL/GenBank/DDBJ whole genome shotgun (WGS) entry which is preliminary data.</text>
</comment>
<dbReference type="EMBL" id="CM042889">
    <property type="protein sequence ID" value="KAI4320416.1"/>
    <property type="molecule type" value="Genomic_DNA"/>
</dbReference>
<evidence type="ECO:0000313" key="1">
    <source>
        <dbReference type="EMBL" id="KAI4320416.1"/>
    </source>
</evidence>
<accession>A0ACB9MC25</accession>
<gene>
    <name evidence="1" type="ORF">MLD38_033899</name>
</gene>
<dbReference type="Proteomes" id="UP001057402">
    <property type="component" value="Chromosome 10"/>
</dbReference>
<sequence length="709" mass="80730">GLVRKFHFYSSFELGGALNECFGGLCRGESVCCWVVGVGVFWSSMGRLLDVQTVSFVRFLHGTWNGMGFCFVFLHVKLVKLPNSGLLIKRVNLEPFLIACVAGRNITVYAPRLVAQNKSEQTRRFNIERLLPSAGWVKRAWDPTEEDLLTLLGLDAVVFMRIFIFSLKVFAIATVIGIVILLPINFLGTQLTDDYDLVNKSLDSFSISNVNDGSNWLWVHFCAVYVFTGVVCYFLYYEYWHISEMMINCFYSSKSLPEQFTVLVRNIPTSNGSSISEKVESFFMEFYPSTYLTHSVVHKTRKLQNLNKEAEKLSKKLAKLRSNTAALHKYGCKGPFGLIGPKVDLLDHYKKKMEQLEEHMRSELSRVAGTEVPAAFVSFKSRYGAATITHNHLRTNPTEWVAEQASEPRDVHWPFFSDSFLQRWFSNIFVVTACIAITILFLIPVVIVQSLANLSQLETWFPFLKGILEITFVSQVITGYLPSLILQWFLMLIPPVMITLSAMQGYIAFSQIQISAYLLKPFLVRHPSSFHMWSHQDGQVYRWRLLFFGLLGITYFFLAPLILPFLLIYYFMGYIVYRNQLLNVYAIKYATNGKFWPIVHTSIIFSLMLMHIIAIGIFGLKGLPIASGLMIPLPVLTFLFSIYCHNRFLALFRAYPAECLIKKDHADANDPSINELFDSLNTAYQDPSLTRSLDSSATDTNTSPLLATD</sequence>
<organism evidence="1 2">
    <name type="scientific">Melastoma candidum</name>
    <dbReference type="NCBI Taxonomy" id="119954"/>
    <lineage>
        <taxon>Eukaryota</taxon>
        <taxon>Viridiplantae</taxon>
        <taxon>Streptophyta</taxon>
        <taxon>Embryophyta</taxon>
        <taxon>Tracheophyta</taxon>
        <taxon>Spermatophyta</taxon>
        <taxon>Magnoliopsida</taxon>
        <taxon>eudicotyledons</taxon>
        <taxon>Gunneridae</taxon>
        <taxon>Pentapetalae</taxon>
        <taxon>rosids</taxon>
        <taxon>malvids</taxon>
        <taxon>Myrtales</taxon>
        <taxon>Melastomataceae</taxon>
        <taxon>Melastomatoideae</taxon>
        <taxon>Melastomateae</taxon>
        <taxon>Melastoma</taxon>
    </lineage>
</organism>
<feature type="non-terminal residue" evidence="1">
    <location>
        <position position="1"/>
    </location>
</feature>